<dbReference type="InterPro" id="IPR052672">
    <property type="entry name" value="Type1_Cytokine_Rcpt_Type2"/>
</dbReference>
<feature type="domain" description="Fibronectin type-III" evidence="12">
    <location>
        <begin position="530"/>
        <end position="629"/>
    </location>
</feature>
<comment type="similarity">
    <text evidence="2">Belongs to the type I cytokine receptor family. Type 2 subfamily.</text>
</comment>
<keyword evidence="5" id="KW-0677">Repeat</keyword>
<organism evidence="13 14">
    <name type="scientific">Labrus bergylta</name>
    <name type="common">ballan wrasse</name>
    <dbReference type="NCBI Taxonomy" id="56723"/>
    <lineage>
        <taxon>Eukaryota</taxon>
        <taxon>Metazoa</taxon>
        <taxon>Chordata</taxon>
        <taxon>Craniata</taxon>
        <taxon>Vertebrata</taxon>
        <taxon>Euteleostomi</taxon>
        <taxon>Actinopterygii</taxon>
        <taxon>Neopterygii</taxon>
        <taxon>Teleostei</taxon>
        <taxon>Neoteleostei</taxon>
        <taxon>Acanthomorphata</taxon>
        <taxon>Eupercaria</taxon>
        <taxon>Labriformes</taxon>
        <taxon>Labridae</taxon>
        <taxon>Labrus</taxon>
    </lineage>
</organism>
<reference evidence="13" key="2">
    <citation type="submission" date="2025-09" db="UniProtKB">
        <authorList>
            <consortium name="Ensembl"/>
        </authorList>
    </citation>
    <scope>IDENTIFICATION</scope>
</reference>
<sequence length="905" mass="99213">MNLYSTIWKYFLVFSLSIKDCPVHPAGLVIFNGLGNLTVEPALPFLLGSNLTVYCHVTECKQRSKILLQHDGKTLALSDRVNCNTAIFNLIHVKVPNSSVLCKLLTDDKLKIVNGLVLRGGYRPDKPEVIFCETTRSSASIDCSWSKGRETHLETVYNISINRENGTQVEFYQIQGAAVITIPRAKINGNSTYELIIIAYNQLGVSKSDPFILCVKDIVIPEPPRIMLTGYLDSTAAVLRWKPTDSPELLRPCVRLHSDKNSWEAGEVSQSSEGLIKVEGLKPLTNYEFQVRTCILTSGPMHSNMSCFTPPSASSKRLLCSKWSSSVRGRSLGKGLSKQLHVWRILGHKGKKGLQMVTVLWKHPNPEDYSGKVQRFEISLGNEQKQNVTANLSQCSVPLSAEVQALSVSAVTLYGTSPPAEVPLRQSGHSGPVLRDFAPASNGSAVSVSWSWPENKRRLSSGDELLHYMLEWTSVPVAVLQWDKVDKDESKTAVTGLTAGVRYNVSVFAVTSRGVSAPSSRLVYSKEQKPQSGPKVSILVHEARQIQIQWDELPVDQQRGFIVNYTIYLQTLDSSNTEHRVTVSGSKLRRRWLDCPHGALALQMTASTSAGEGPRGSRISSQPVTSVVGLGIVMVFIVTLFIGIIAYLLCWSCVRARVKQKCISWGLDCVGEKLPKPGNSLAIRLLKDDRSELSFLSTCSDPPLSPVSLISQEQKDDVYPIIHIELSQMKPGKQTAQTPLLMSDPEATLEDCQLEHVGYKPQISTLAPQGQGLRETEEELKDASSSGLEDRNRGVPGGLLGGFMSSVEGDFCVPPLGLTLISVSDPPWPQTQETTSVMDGGFLMERRGTEHDVELDAACPDLQQGGIKISDPADTCSSQYQTSQTAGYFPQVASVGTLTLSDTQR</sequence>
<dbReference type="InterPro" id="IPR013783">
    <property type="entry name" value="Ig-like_fold"/>
</dbReference>
<evidence type="ECO:0000256" key="10">
    <source>
        <dbReference type="SAM" id="MobiDB-lite"/>
    </source>
</evidence>
<evidence type="ECO:0000256" key="3">
    <source>
        <dbReference type="ARBA" id="ARBA00022692"/>
    </source>
</evidence>
<feature type="domain" description="Fibronectin type-III" evidence="12">
    <location>
        <begin position="220"/>
        <end position="313"/>
    </location>
</feature>
<evidence type="ECO:0000256" key="9">
    <source>
        <dbReference type="ARBA" id="ARBA00023180"/>
    </source>
</evidence>
<dbReference type="InterPro" id="IPR003961">
    <property type="entry name" value="FN3_dom"/>
</dbReference>
<dbReference type="PANTHER" id="PTHR48423:SF2">
    <property type="entry name" value="INTERLEUKIN-12 RECEPTOR SUBUNIT BETA-2"/>
    <property type="match status" value="1"/>
</dbReference>
<dbReference type="Gene3D" id="2.60.40.10">
    <property type="entry name" value="Immunoglobulins"/>
    <property type="match status" value="5"/>
</dbReference>
<dbReference type="PROSITE" id="PS50853">
    <property type="entry name" value="FN3"/>
    <property type="match status" value="3"/>
</dbReference>
<keyword evidence="6 11" id="KW-1133">Transmembrane helix</keyword>
<dbReference type="Pfam" id="PF00041">
    <property type="entry name" value="fn3"/>
    <property type="match status" value="1"/>
</dbReference>
<dbReference type="InterPro" id="IPR036116">
    <property type="entry name" value="FN3_sf"/>
</dbReference>
<evidence type="ECO:0000256" key="6">
    <source>
        <dbReference type="ARBA" id="ARBA00022989"/>
    </source>
</evidence>
<dbReference type="Ensembl" id="ENSLBET00000007108.1">
    <property type="protein sequence ID" value="ENSLBEP00000006769.1"/>
    <property type="gene ID" value="ENSLBEG00000005222.1"/>
</dbReference>
<dbReference type="GeneTree" id="ENSGT00940000159829"/>
<comment type="subcellular location">
    <subcellularLocation>
        <location evidence="1">Membrane</location>
        <topology evidence="1">Single-pass type I membrane protein</topology>
    </subcellularLocation>
</comment>
<evidence type="ECO:0000313" key="13">
    <source>
        <dbReference type="Ensembl" id="ENSLBEP00000006769.1"/>
    </source>
</evidence>
<evidence type="ECO:0000256" key="4">
    <source>
        <dbReference type="ARBA" id="ARBA00022729"/>
    </source>
</evidence>
<keyword evidence="9" id="KW-0325">Glycoprotein</keyword>
<keyword evidence="7 11" id="KW-0472">Membrane</keyword>
<feature type="region of interest" description="Disordered" evidence="10">
    <location>
        <begin position="766"/>
        <end position="793"/>
    </location>
</feature>
<dbReference type="PANTHER" id="PTHR48423">
    <property type="entry name" value="INTERLEUKIN-27 RECEPTOR SUBUNIT ALPHA"/>
    <property type="match status" value="1"/>
</dbReference>
<dbReference type="Proteomes" id="UP000261660">
    <property type="component" value="Unplaced"/>
</dbReference>
<evidence type="ECO:0000256" key="8">
    <source>
        <dbReference type="ARBA" id="ARBA00023170"/>
    </source>
</evidence>
<keyword evidence="3 11" id="KW-0812">Transmembrane</keyword>
<dbReference type="SMART" id="SM00060">
    <property type="entry name" value="FN3"/>
    <property type="match status" value="3"/>
</dbReference>
<reference evidence="13" key="1">
    <citation type="submission" date="2025-08" db="UniProtKB">
        <authorList>
            <consortium name="Ensembl"/>
        </authorList>
    </citation>
    <scope>IDENTIFICATION</scope>
</reference>
<dbReference type="AlphaFoldDB" id="A0A3Q3EHR3"/>
<evidence type="ECO:0000313" key="14">
    <source>
        <dbReference type="Proteomes" id="UP000261660"/>
    </source>
</evidence>
<dbReference type="InParanoid" id="A0A3Q3EHR3"/>
<keyword evidence="4" id="KW-0732">Signal</keyword>
<protein>
    <submittedName>
        <fullName evidence="13">Interleukin-12 receptor subunit beta-2-like</fullName>
    </submittedName>
</protein>
<keyword evidence="8" id="KW-0675">Receptor</keyword>
<dbReference type="FunCoup" id="A0A3Q3EHR3">
    <property type="interactions" value="108"/>
</dbReference>
<dbReference type="SUPFAM" id="SSF49265">
    <property type="entry name" value="Fibronectin type III"/>
    <property type="match status" value="3"/>
</dbReference>
<proteinExistence type="inferred from homology"/>
<evidence type="ECO:0000256" key="2">
    <source>
        <dbReference type="ARBA" id="ARBA00008921"/>
    </source>
</evidence>
<evidence type="ECO:0000256" key="5">
    <source>
        <dbReference type="ARBA" id="ARBA00022737"/>
    </source>
</evidence>
<keyword evidence="14" id="KW-1185">Reference proteome</keyword>
<evidence type="ECO:0000256" key="7">
    <source>
        <dbReference type="ARBA" id="ARBA00023136"/>
    </source>
</evidence>
<evidence type="ECO:0000259" key="12">
    <source>
        <dbReference type="PROSITE" id="PS50853"/>
    </source>
</evidence>
<name>A0A3Q3EHR3_9LABR</name>
<dbReference type="CDD" id="cd00063">
    <property type="entry name" value="FN3"/>
    <property type="match status" value="2"/>
</dbReference>
<feature type="transmembrane region" description="Helical" evidence="11">
    <location>
        <begin position="627"/>
        <end position="651"/>
    </location>
</feature>
<evidence type="ECO:0000256" key="1">
    <source>
        <dbReference type="ARBA" id="ARBA00004479"/>
    </source>
</evidence>
<dbReference type="GO" id="GO:0005886">
    <property type="term" value="C:plasma membrane"/>
    <property type="evidence" value="ECO:0007669"/>
    <property type="project" value="UniProtKB-ARBA"/>
</dbReference>
<dbReference type="STRING" id="56723.ENSLBEP00000006769"/>
<feature type="domain" description="Fibronectin type-III" evidence="12">
    <location>
        <begin position="431"/>
        <end position="529"/>
    </location>
</feature>
<evidence type="ECO:0000256" key="11">
    <source>
        <dbReference type="SAM" id="Phobius"/>
    </source>
</evidence>
<accession>A0A3Q3EHR3</accession>